<feature type="binding site" evidence="5">
    <location>
        <position position="309"/>
    </location>
    <ligand>
        <name>a divalent metal cation</name>
        <dbReference type="ChEBI" id="CHEBI:60240"/>
        <label>1</label>
    </ligand>
</feature>
<dbReference type="InterPro" id="IPR000994">
    <property type="entry name" value="Pept_M24"/>
</dbReference>
<proteinExistence type="inferred from homology"/>
<comment type="catalytic activity">
    <reaction evidence="5 6">
        <text>Release of N-terminal amino acids, preferentially methionine, from peptides and arylamides.</text>
        <dbReference type="EC" id="3.4.11.18"/>
    </reaction>
</comment>
<evidence type="ECO:0000313" key="8">
    <source>
        <dbReference type="EMBL" id="ORY20640.1"/>
    </source>
</evidence>
<dbReference type="InterPro" id="IPR001714">
    <property type="entry name" value="Pept_M24_MAP"/>
</dbReference>
<comment type="similarity">
    <text evidence="5">Belongs to the peptidase M24A family. Methionine aminopeptidase type 1 subfamily.</text>
</comment>
<feature type="binding site" evidence="5">
    <location>
        <position position="171"/>
    </location>
    <ligand>
        <name>a divalent metal cation</name>
        <dbReference type="ChEBI" id="CHEBI:60240"/>
        <label>1</label>
    </ligand>
</feature>
<dbReference type="GO" id="GO:0070006">
    <property type="term" value="F:metalloaminopeptidase activity"/>
    <property type="evidence" value="ECO:0007669"/>
    <property type="project" value="UniProtKB-UniRule"/>
</dbReference>
<feature type="binding site" evidence="5">
    <location>
        <position position="252"/>
    </location>
    <ligand>
        <name>substrate</name>
    </ligand>
</feature>
<dbReference type="InterPro" id="IPR036005">
    <property type="entry name" value="Creatinase/aminopeptidase-like"/>
</dbReference>
<dbReference type="GO" id="GO:0004239">
    <property type="term" value="F:initiator methionyl aminopeptidase activity"/>
    <property type="evidence" value="ECO:0007669"/>
    <property type="project" value="UniProtKB-UniRule"/>
</dbReference>
<dbReference type="Proteomes" id="UP000193986">
    <property type="component" value="Unassembled WGS sequence"/>
</dbReference>
<evidence type="ECO:0000313" key="9">
    <source>
        <dbReference type="Proteomes" id="UP000193986"/>
    </source>
</evidence>
<comment type="caution">
    <text evidence="8">The sequence shown here is derived from an EMBL/GenBank/DDBJ whole genome shotgun (WGS) entry which is preliminary data.</text>
</comment>
<sequence length="330" mass="36126">MRLRSARSVGSSLFRRYHAAPPQFGRYDVLQSSSAMTSYPSPLAVPDHIVRPPYVPRNFFTAPWGEHEPGDALDQERHIAKLGGEEENGLRKVAGLAAEVLHHVGKLVKPGVTTAELDRAVHDMVIARGAYPSTLGYSKFPKSCTTAVNNVIAHGIPDDRPLLPEDIINIDLTLYFGSYHGDTSQTFVLSDVDKPGRDLVEATREALELGIRACGPGKQLRDIGSAIEGFAVSHGFSVNSQLAGHGIGKQFHQLPWIFHNRNTESGIMMPGDCFTIEPSFVQGSNTRGALWDDGWTLATETGARSAAFEHQVLITHDGVEVLTRRPEEER</sequence>
<gene>
    <name evidence="8" type="ORF">BCR39DRAFT_555104</name>
</gene>
<dbReference type="PRINTS" id="PR00599">
    <property type="entry name" value="MAPEPTIDASE"/>
</dbReference>
<keyword evidence="1 5" id="KW-0031">Aminopeptidase</keyword>
<dbReference type="SUPFAM" id="SSF55920">
    <property type="entry name" value="Creatinase/aminopeptidase"/>
    <property type="match status" value="1"/>
</dbReference>
<evidence type="ECO:0000256" key="4">
    <source>
        <dbReference type="ARBA" id="ARBA00022801"/>
    </source>
</evidence>
<feature type="binding site" evidence="5">
    <location>
        <position position="309"/>
    </location>
    <ligand>
        <name>a divalent metal cation</name>
        <dbReference type="ChEBI" id="CHEBI:60240"/>
        <label>2</label>
        <note>catalytic</note>
    </ligand>
</feature>
<reference evidence="8 9" key="1">
    <citation type="submission" date="2016-07" db="EMBL/GenBank/DDBJ databases">
        <title>Pervasive Adenine N6-methylation of Active Genes in Fungi.</title>
        <authorList>
            <consortium name="DOE Joint Genome Institute"/>
            <person name="Mondo S.J."/>
            <person name="Dannebaum R.O."/>
            <person name="Kuo R.C."/>
            <person name="Labutti K."/>
            <person name="Haridas S."/>
            <person name="Kuo A."/>
            <person name="Salamov A."/>
            <person name="Ahrendt S.R."/>
            <person name="Lipzen A."/>
            <person name="Sullivan W."/>
            <person name="Andreopoulos W.B."/>
            <person name="Clum A."/>
            <person name="Lindquist E."/>
            <person name="Daum C."/>
            <person name="Ramamoorthy G.K."/>
            <person name="Gryganskyi A."/>
            <person name="Culley D."/>
            <person name="Magnuson J.K."/>
            <person name="James T.Y."/>
            <person name="O'Malley M.A."/>
            <person name="Stajich J.E."/>
            <person name="Spatafora J.W."/>
            <person name="Visel A."/>
            <person name="Grigoriev I.V."/>
        </authorList>
    </citation>
    <scope>NUCLEOTIDE SEQUENCE [LARGE SCALE GENOMIC DNA]</scope>
    <source>
        <strain evidence="8 9">68-887.2</strain>
    </source>
</reference>
<protein>
    <recommendedName>
        <fullName evidence="6">Methionine aminopeptidase</fullName>
        <ecNumber evidence="6">3.4.11.18</ecNumber>
    </recommendedName>
</protein>
<feature type="binding site" evidence="5">
    <location>
        <position position="277"/>
    </location>
    <ligand>
        <name>a divalent metal cation</name>
        <dbReference type="ChEBI" id="CHEBI:60240"/>
        <label>2</label>
        <note>catalytic</note>
    </ligand>
</feature>
<dbReference type="OrthoDB" id="3209743at2759"/>
<evidence type="ECO:0000256" key="3">
    <source>
        <dbReference type="ARBA" id="ARBA00022723"/>
    </source>
</evidence>
<dbReference type="Pfam" id="PF00557">
    <property type="entry name" value="Peptidase_M24"/>
    <property type="match status" value="1"/>
</dbReference>
<dbReference type="HAMAP" id="MF_01974">
    <property type="entry name" value="MetAP_1"/>
    <property type="match status" value="1"/>
</dbReference>
<dbReference type="InterPro" id="IPR002467">
    <property type="entry name" value="Pept_M24A_MAP1"/>
</dbReference>
<keyword evidence="9" id="KW-1185">Reference proteome</keyword>
<dbReference type="NCBIfam" id="TIGR00500">
    <property type="entry name" value="met_pdase_I"/>
    <property type="match status" value="1"/>
</dbReference>
<feature type="binding site" evidence="5">
    <location>
        <position position="245"/>
    </location>
    <ligand>
        <name>a divalent metal cation</name>
        <dbReference type="ChEBI" id="CHEBI:60240"/>
        <label>2</label>
        <note>catalytic</note>
    </ligand>
</feature>
<name>A0A1Y2AED3_9TREE</name>
<keyword evidence="2 5" id="KW-0645">Protease</keyword>
<dbReference type="AlphaFoldDB" id="A0A1Y2AED3"/>
<dbReference type="GO" id="GO:0046872">
    <property type="term" value="F:metal ion binding"/>
    <property type="evidence" value="ECO:0007669"/>
    <property type="project" value="UniProtKB-UniRule"/>
</dbReference>
<keyword evidence="3 5" id="KW-0479">Metal-binding</keyword>
<comment type="function">
    <text evidence="6">Cotranslationally removes the N-terminal methionine from nascent proteins. The N-terminal methionine is often cleaved when the second residue in the primary sequence is small and uncharged (Met-Ala-, Cys, Gly, Pro, Ser, Thr, or Val).</text>
</comment>
<evidence type="ECO:0000256" key="6">
    <source>
        <dbReference type="RuleBase" id="RU003653"/>
    </source>
</evidence>
<dbReference type="CDD" id="cd01086">
    <property type="entry name" value="MetAP1"/>
    <property type="match status" value="1"/>
</dbReference>
<keyword evidence="4 5" id="KW-0378">Hydrolase</keyword>
<feature type="domain" description="Peptidase M24" evidence="7">
    <location>
        <begin position="89"/>
        <end position="315"/>
    </location>
</feature>
<accession>A0A1Y2AED3</accession>
<feature type="binding site" evidence="5">
    <location>
        <position position="154"/>
    </location>
    <ligand>
        <name>substrate</name>
    </ligand>
</feature>
<comment type="cofactor">
    <cofactor evidence="5">
        <name>Co(2+)</name>
        <dbReference type="ChEBI" id="CHEBI:48828"/>
    </cofactor>
    <cofactor evidence="5">
        <name>Zn(2+)</name>
        <dbReference type="ChEBI" id="CHEBI:29105"/>
    </cofactor>
    <cofactor evidence="5">
        <name>Mn(2+)</name>
        <dbReference type="ChEBI" id="CHEBI:29035"/>
    </cofactor>
    <cofactor evidence="5">
        <name>Fe(2+)</name>
        <dbReference type="ChEBI" id="CHEBI:29033"/>
    </cofactor>
    <text evidence="5">Binds 2 divalent metal cations per subunit. Has a high-affinity and a low affinity metal-binding site. The true nature of the physiological cofactor is under debate. The enzyme is active with cobalt, zinc, manganese or divalent iron ions. Most likely, methionine aminopeptidases function as mononuclear Fe(2+)-metalloproteases under physiological conditions, and the catalytically relevant metal-binding site has been assigned to the histidine-containing high-affinity site.</text>
</comment>
<evidence type="ECO:0000256" key="1">
    <source>
        <dbReference type="ARBA" id="ARBA00022438"/>
    </source>
</evidence>
<dbReference type="EC" id="3.4.11.18" evidence="6"/>
<organism evidence="8 9">
    <name type="scientific">Naematelia encephala</name>
    <dbReference type="NCBI Taxonomy" id="71784"/>
    <lineage>
        <taxon>Eukaryota</taxon>
        <taxon>Fungi</taxon>
        <taxon>Dikarya</taxon>
        <taxon>Basidiomycota</taxon>
        <taxon>Agaricomycotina</taxon>
        <taxon>Tremellomycetes</taxon>
        <taxon>Tremellales</taxon>
        <taxon>Naemateliaceae</taxon>
        <taxon>Naematelia</taxon>
    </lineage>
</organism>
<dbReference type="EMBL" id="MCFC01000129">
    <property type="protein sequence ID" value="ORY20640.1"/>
    <property type="molecule type" value="Genomic_DNA"/>
</dbReference>
<dbReference type="PANTHER" id="PTHR43330">
    <property type="entry name" value="METHIONINE AMINOPEPTIDASE"/>
    <property type="match status" value="1"/>
</dbReference>
<feature type="binding site" evidence="5">
    <location>
        <position position="182"/>
    </location>
    <ligand>
        <name>a divalent metal cation</name>
        <dbReference type="ChEBI" id="CHEBI:60240"/>
        <label>1</label>
    </ligand>
</feature>
<dbReference type="PANTHER" id="PTHR43330:SF8">
    <property type="entry name" value="METHIONINE AMINOPEPTIDASE 1D, MITOCHONDRIAL"/>
    <property type="match status" value="1"/>
</dbReference>
<feature type="binding site" evidence="5">
    <location>
        <position position="182"/>
    </location>
    <ligand>
        <name>a divalent metal cation</name>
        <dbReference type="ChEBI" id="CHEBI:60240"/>
        <label>2</label>
        <note>catalytic</note>
    </ligand>
</feature>
<evidence type="ECO:0000256" key="5">
    <source>
        <dbReference type="HAMAP-Rule" id="MF_03174"/>
    </source>
</evidence>
<evidence type="ECO:0000256" key="2">
    <source>
        <dbReference type="ARBA" id="ARBA00022670"/>
    </source>
</evidence>
<dbReference type="STRING" id="71784.A0A1Y2AED3"/>
<dbReference type="Gene3D" id="3.90.230.10">
    <property type="entry name" value="Creatinase/methionine aminopeptidase superfamily"/>
    <property type="match status" value="1"/>
</dbReference>
<dbReference type="GO" id="GO:0006508">
    <property type="term" value="P:proteolysis"/>
    <property type="evidence" value="ECO:0007669"/>
    <property type="project" value="UniProtKB-KW"/>
</dbReference>
<dbReference type="InParanoid" id="A0A1Y2AED3"/>
<evidence type="ECO:0000259" key="7">
    <source>
        <dbReference type="Pfam" id="PF00557"/>
    </source>
</evidence>